<dbReference type="HAMAP" id="MF_01345_B">
    <property type="entry name" value="Ribosomal_uS17_B"/>
    <property type="match status" value="1"/>
</dbReference>
<keyword evidence="4 6" id="KW-0689">Ribosomal protein</keyword>
<evidence type="ECO:0000256" key="3">
    <source>
        <dbReference type="ARBA" id="ARBA00022884"/>
    </source>
</evidence>
<dbReference type="GO" id="GO:0006412">
    <property type="term" value="P:translation"/>
    <property type="evidence" value="ECO:0007669"/>
    <property type="project" value="UniProtKB-UniRule"/>
</dbReference>
<dbReference type="GO" id="GO:0019843">
    <property type="term" value="F:rRNA binding"/>
    <property type="evidence" value="ECO:0007669"/>
    <property type="project" value="UniProtKB-UniRule"/>
</dbReference>
<dbReference type="GO" id="GO:0022627">
    <property type="term" value="C:cytosolic small ribosomal subunit"/>
    <property type="evidence" value="ECO:0007669"/>
    <property type="project" value="TreeGrafter"/>
</dbReference>
<evidence type="ECO:0000256" key="5">
    <source>
        <dbReference type="ARBA" id="ARBA00023274"/>
    </source>
</evidence>
<keyword evidence="3 6" id="KW-0694">RNA-binding</keyword>
<reference evidence="8" key="1">
    <citation type="submission" date="2017-09" db="EMBL/GenBank/DDBJ databases">
        <title>Depth-based differentiation of microbial function through sediment-hosted aquifers and enrichment of novel symbionts in the deep terrestrial subsurface.</title>
        <authorList>
            <person name="Probst A.J."/>
            <person name="Ladd B."/>
            <person name="Jarett J.K."/>
            <person name="Geller-Mcgrath D.E."/>
            <person name="Sieber C.M.K."/>
            <person name="Emerson J.B."/>
            <person name="Anantharaman K."/>
            <person name="Thomas B.C."/>
            <person name="Malmstrom R."/>
            <person name="Stieglmeier M."/>
            <person name="Klingl A."/>
            <person name="Woyke T."/>
            <person name="Ryan C.M."/>
            <person name="Banfield J.F."/>
        </authorList>
    </citation>
    <scope>NUCLEOTIDE SEQUENCE [LARGE SCALE GENOMIC DNA]</scope>
</reference>
<dbReference type="CDD" id="cd00364">
    <property type="entry name" value="Ribosomal_uS17"/>
    <property type="match status" value="1"/>
</dbReference>
<keyword evidence="5 6" id="KW-0687">Ribonucleoprotein</keyword>
<protein>
    <recommendedName>
        <fullName evidence="6">Small ribosomal subunit protein uS17</fullName>
    </recommendedName>
</protein>
<dbReference type="SUPFAM" id="SSF50249">
    <property type="entry name" value="Nucleic acid-binding proteins"/>
    <property type="match status" value="1"/>
</dbReference>
<name>A0A2M8L5P6_9BACT</name>
<proteinExistence type="inferred from homology"/>
<comment type="function">
    <text evidence="6">One of the primary rRNA binding proteins, it binds specifically to the 5'-end of 16S ribosomal RNA.</text>
</comment>
<dbReference type="GO" id="GO:0003735">
    <property type="term" value="F:structural constituent of ribosome"/>
    <property type="evidence" value="ECO:0007669"/>
    <property type="project" value="InterPro"/>
</dbReference>
<evidence type="ECO:0000256" key="2">
    <source>
        <dbReference type="ARBA" id="ARBA00022730"/>
    </source>
</evidence>
<dbReference type="Proteomes" id="UP000229500">
    <property type="component" value="Unassembled WGS sequence"/>
</dbReference>
<dbReference type="PANTHER" id="PTHR10744:SF1">
    <property type="entry name" value="SMALL RIBOSOMAL SUBUNIT PROTEIN US17M"/>
    <property type="match status" value="1"/>
</dbReference>
<keyword evidence="2 6" id="KW-0699">rRNA-binding</keyword>
<dbReference type="EMBL" id="PFEL01000053">
    <property type="protein sequence ID" value="PJE69154.1"/>
    <property type="molecule type" value="Genomic_DNA"/>
</dbReference>
<comment type="subunit">
    <text evidence="6">Part of the 30S ribosomal subunit.</text>
</comment>
<dbReference type="Gene3D" id="2.40.50.140">
    <property type="entry name" value="Nucleic acid-binding proteins"/>
    <property type="match status" value="1"/>
</dbReference>
<dbReference type="AlphaFoldDB" id="A0A2M8L5P6"/>
<dbReference type="NCBIfam" id="NF004123">
    <property type="entry name" value="PRK05610.1"/>
    <property type="match status" value="1"/>
</dbReference>
<comment type="caution">
    <text evidence="7">The sequence shown here is derived from an EMBL/GenBank/DDBJ whole genome shotgun (WGS) entry which is preliminary data.</text>
</comment>
<accession>A0A2M8L5P6</accession>
<dbReference type="PRINTS" id="PR00973">
    <property type="entry name" value="RIBOSOMALS17"/>
</dbReference>
<evidence type="ECO:0000256" key="1">
    <source>
        <dbReference type="ARBA" id="ARBA00010254"/>
    </source>
</evidence>
<comment type="similarity">
    <text evidence="1 6">Belongs to the universal ribosomal protein uS17 family.</text>
</comment>
<organism evidence="7 8">
    <name type="scientific">Candidatus Shapirobacteria bacterium CG10_big_fil_rev_8_21_14_0_10_38_14</name>
    <dbReference type="NCBI Taxonomy" id="1974483"/>
    <lineage>
        <taxon>Bacteria</taxon>
        <taxon>Candidatus Shapironibacteriota</taxon>
    </lineage>
</organism>
<evidence type="ECO:0000256" key="6">
    <source>
        <dbReference type="HAMAP-Rule" id="MF_01345"/>
    </source>
</evidence>
<sequence length="75" mass="8549">MKQFKGQVISAKMAKTATVLVERRRVHPLYGKSIKKTKKYQVQDELGAKVGDMVKFVGTKPISKTKKWKITEILT</sequence>
<dbReference type="InterPro" id="IPR019984">
    <property type="entry name" value="Ribosomal_uS17_bact/chlr"/>
</dbReference>
<evidence type="ECO:0000256" key="4">
    <source>
        <dbReference type="ARBA" id="ARBA00022980"/>
    </source>
</evidence>
<evidence type="ECO:0000313" key="8">
    <source>
        <dbReference type="Proteomes" id="UP000229500"/>
    </source>
</evidence>
<dbReference type="PANTHER" id="PTHR10744">
    <property type="entry name" value="40S RIBOSOMAL PROTEIN S11 FAMILY MEMBER"/>
    <property type="match status" value="1"/>
</dbReference>
<evidence type="ECO:0000313" key="7">
    <source>
        <dbReference type="EMBL" id="PJE69154.1"/>
    </source>
</evidence>
<gene>
    <name evidence="6" type="primary">rpsQ</name>
    <name evidence="7" type="ORF">COU96_01345</name>
</gene>
<dbReference type="InterPro" id="IPR000266">
    <property type="entry name" value="Ribosomal_uS17"/>
</dbReference>
<dbReference type="InterPro" id="IPR012340">
    <property type="entry name" value="NA-bd_OB-fold"/>
</dbReference>
<dbReference type="Pfam" id="PF00366">
    <property type="entry name" value="Ribosomal_S17"/>
    <property type="match status" value="1"/>
</dbReference>